<reference evidence="1 2" key="1">
    <citation type="submission" date="2019-03" db="EMBL/GenBank/DDBJ databases">
        <title>Genomic Encyclopedia of Type Strains, Phase IV (KMG-IV): sequencing the most valuable type-strain genomes for metagenomic binning, comparative biology and taxonomic classification.</title>
        <authorList>
            <person name="Goeker M."/>
        </authorList>
    </citation>
    <scope>NUCLEOTIDE SEQUENCE [LARGE SCALE GENOMIC DNA]</scope>
    <source>
        <strain evidence="1 2">DSM 15969</strain>
    </source>
</reference>
<name>A0A4R1PX53_9FIRM</name>
<sequence>MQKVMQAKDAVSAKLAECFVTIEDNRYLLMQGKKFEAKFEKQKQKVSILGKTGQGNKTTSWNGTGTMTVYQNTPIFNELMLRFKNTGEDIYFDVQITNYDPTSAAGRQTMIFKGCNIDGGVLASFDADGEFLEQDIDFTYEDFEMPEKFNTLNGMM</sequence>
<organism evidence="1 2">
    <name type="scientific">Anaerospora hongkongensis</name>
    <dbReference type="NCBI Taxonomy" id="244830"/>
    <lineage>
        <taxon>Bacteria</taxon>
        <taxon>Bacillati</taxon>
        <taxon>Bacillota</taxon>
        <taxon>Negativicutes</taxon>
        <taxon>Selenomonadales</taxon>
        <taxon>Sporomusaceae</taxon>
        <taxon>Anaerospora</taxon>
    </lineage>
</organism>
<protein>
    <submittedName>
        <fullName evidence="1">Tail tube protein</fullName>
    </submittedName>
</protein>
<dbReference type="InterPro" id="IPR018989">
    <property type="entry name" value="DUF2001"/>
</dbReference>
<evidence type="ECO:0000313" key="2">
    <source>
        <dbReference type="Proteomes" id="UP000295063"/>
    </source>
</evidence>
<dbReference type="OrthoDB" id="1697482at2"/>
<dbReference type="Gene3D" id="2.30.110.40">
    <property type="entry name" value="Phage tail tube protein"/>
    <property type="match status" value="1"/>
</dbReference>
<dbReference type="EMBL" id="SLUI01000011">
    <property type="protein sequence ID" value="TCL35648.1"/>
    <property type="molecule type" value="Genomic_DNA"/>
</dbReference>
<keyword evidence="2" id="KW-1185">Reference proteome</keyword>
<proteinExistence type="predicted"/>
<dbReference type="Proteomes" id="UP000295063">
    <property type="component" value="Unassembled WGS sequence"/>
</dbReference>
<evidence type="ECO:0000313" key="1">
    <source>
        <dbReference type="EMBL" id="TCL35648.1"/>
    </source>
</evidence>
<dbReference type="InterPro" id="IPR038628">
    <property type="entry name" value="XkdM-like_sf"/>
</dbReference>
<dbReference type="Pfam" id="PF09393">
    <property type="entry name" value="DUF2001"/>
    <property type="match status" value="1"/>
</dbReference>
<comment type="caution">
    <text evidence="1">The sequence shown here is derived from an EMBL/GenBank/DDBJ whole genome shotgun (WGS) entry which is preliminary data.</text>
</comment>
<dbReference type="SUPFAM" id="SSF69279">
    <property type="entry name" value="Phage tail proteins"/>
    <property type="match status" value="1"/>
</dbReference>
<accession>A0A4R1PX53</accession>
<gene>
    <name evidence="1" type="ORF">EV210_111114</name>
</gene>
<dbReference type="AlphaFoldDB" id="A0A4R1PX53"/>
<dbReference type="RefSeq" id="WP_132082388.1">
    <property type="nucleotide sequence ID" value="NZ_SLUI01000011.1"/>
</dbReference>